<dbReference type="EMBL" id="JAULSY010000216">
    <property type="protein sequence ID" value="KAK0654535.1"/>
    <property type="molecule type" value="Genomic_DNA"/>
</dbReference>
<reference evidence="3" key="1">
    <citation type="submission" date="2023-06" db="EMBL/GenBank/DDBJ databases">
        <title>Genome-scale phylogeny and comparative genomics of the fungal order Sordariales.</title>
        <authorList>
            <consortium name="Lawrence Berkeley National Laboratory"/>
            <person name="Hensen N."/>
            <person name="Bonometti L."/>
            <person name="Westerberg I."/>
            <person name="Brannstrom I.O."/>
            <person name="Guillou S."/>
            <person name="Cros-Aarteil S."/>
            <person name="Calhoun S."/>
            <person name="Haridas S."/>
            <person name="Kuo A."/>
            <person name="Mondo S."/>
            <person name="Pangilinan J."/>
            <person name="Riley R."/>
            <person name="Labutti K."/>
            <person name="Andreopoulos B."/>
            <person name="Lipzen A."/>
            <person name="Chen C."/>
            <person name="Yanf M."/>
            <person name="Daum C."/>
            <person name="Ng V."/>
            <person name="Clum A."/>
            <person name="Steindorff A."/>
            <person name="Ohm R."/>
            <person name="Martin F."/>
            <person name="Silar P."/>
            <person name="Natvig D."/>
            <person name="Lalanne C."/>
            <person name="Gautier V."/>
            <person name="Ament-Velasquez S.L."/>
            <person name="Kruys A."/>
            <person name="Hutchinson M.I."/>
            <person name="Powell A.J."/>
            <person name="Barry K."/>
            <person name="Miller A.N."/>
            <person name="Grigoriev I.V."/>
            <person name="Debuchy R."/>
            <person name="Gladieux P."/>
            <person name="Thoren M.H."/>
            <person name="Johannesson H."/>
        </authorList>
    </citation>
    <scope>NUCLEOTIDE SEQUENCE</scope>
    <source>
        <strain evidence="3">CBS 307.81</strain>
    </source>
</reference>
<gene>
    <name evidence="3" type="ORF">QBC41DRAFT_263205</name>
</gene>
<evidence type="ECO:0000313" key="3">
    <source>
        <dbReference type="EMBL" id="KAK0654535.1"/>
    </source>
</evidence>
<evidence type="ECO:0000256" key="1">
    <source>
        <dbReference type="SAM" id="MobiDB-lite"/>
    </source>
</evidence>
<keyword evidence="4" id="KW-1185">Reference proteome</keyword>
<evidence type="ECO:0000256" key="2">
    <source>
        <dbReference type="SAM" id="SignalP"/>
    </source>
</evidence>
<dbReference type="PANTHER" id="PTHR33657:SF6">
    <property type="entry name" value="SECRETED PROTEIN"/>
    <property type="match status" value="1"/>
</dbReference>
<name>A0AA39YM94_9PEZI</name>
<sequence length="243" mass="27844">MKPSLITLLLGALSFANAGLLNPLPPNADQRAIDFQPYVDADTDACDPTAAIDKDGQTLNDGLIPFQAGNCRKGRLARSQTYVRTRCNHYWCAYLYGYYFEKDEGFLGGSHTHDWEHIIVWTLHNEIFFVSWSAHGNYTTAHRSGVIFDGTHPKFVSHRAWTTHSWRRAEKKDEPPENETKKWSQAPLIALERMPCEFNRRLLNHNWGSAHMDLKRDRFGGALDKAMPEDARRNEKFDAYSDS</sequence>
<dbReference type="PIRSF" id="PIRSF029958">
    <property type="entry name" value="Necrosis-inducing_protein"/>
    <property type="match status" value="1"/>
</dbReference>
<dbReference type="Proteomes" id="UP001174997">
    <property type="component" value="Unassembled WGS sequence"/>
</dbReference>
<dbReference type="InterPro" id="IPR008701">
    <property type="entry name" value="NPP1"/>
</dbReference>
<proteinExistence type="predicted"/>
<feature type="signal peptide" evidence="2">
    <location>
        <begin position="1"/>
        <end position="18"/>
    </location>
</feature>
<dbReference type="PANTHER" id="PTHR33657">
    <property type="entry name" value="DOMAIN PROTEIN, PUTATIVE (AFU_ORTHOLOGUE AFUA_5G00600)-RELATED"/>
    <property type="match status" value="1"/>
</dbReference>
<comment type="caution">
    <text evidence="3">The sequence shown here is derived from an EMBL/GenBank/DDBJ whole genome shotgun (WGS) entry which is preliminary data.</text>
</comment>
<feature type="region of interest" description="Disordered" evidence="1">
    <location>
        <begin position="223"/>
        <end position="243"/>
    </location>
</feature>
<accession>A0AA39YM94</accession>
<evidence type="ECO:0000313" key="4">
    <source>
        <dbReference type="Proteomes" id="UP001174997"/>
    </source>
</evidence>
<feature type="compositionally biased region" description="Basic and acidic residues" evidence="1">
    <location>
        <begin position="226"/>
        <end position="243"/>
    </location>
</feature>
<keyword evidence="2" id="KW-0732">Signal</keyword>
<protein>
    <submittedName>
        <fullName evidence="3">Necrosis inducing protein</fullName>
    </submittedName>
</protein>
<dbReference type="AlphaFoldDB" id="A0AA39YM94"/>
<dbReference type="Pfam" id="PF05630">
    <property type="entry name" value="NPP1"/>
    <property type="match status" value="1"/>
</dbReference>
<organism evidence="3 4">
    <name type="scientific">Cercophora samala</name>
    <dbReference type="NCBI Taxonomy" id="330535"/>
    <lineage>
        <taxon>Eukaryota</taxon>
        <taxon>Fungi</taxon>
        <taxon>Dikarya</taxon>
        <taxon>Ascomycota</taxon>
        <taxon>Pezizomycotina</taxon>
        <taxon>Sordariomycetes</taxon>
        <taxon>Sordariomycetidae</taxon>
        <taxon>Sordariales</taxon>
        <taxon>Lasiosphaeriaceae</taxon>
        <taxon>Cercophora</taxon>
    </lineage>
</organism>
<feature type="chain" id="PRO_5041467028" evidence="2">
    <location>
        <begin position="19"/>
        <end position="243"/>
    </location>
</feature>